<evidence type="ECO:0000313" key="2">
    <source>
        <dbReference type="EMBL" id="GAA4612058.1"/>
    </source>
</evidence>
<dbReference type="RefSeq" id="WP_345359475.1">
    <property type="nucleotide sequence ID" value="NZ_BAABHJ010000019.1"/>
</dbReference>
<reference evidence="3" key="1">
    <citation type="journal article" date="2019" name="Int. J. Syst. Evol. Microbiol.">
        <title>The Global Catalogue of Microorganisms (GCM) 10K type strain sequencing project: providing services to taxonomists for standard genome sequencing and annotation.</title>
        <authorList>
            <consortium name="The Broad Institute Genomics Platform"/>
            <consortium name="The Broad Institute Genome Sequencing Center for Infectious Disease"/>
            <person name="Wu L."/>
            <person name="Ma J."/>
        </authorList>
    </citation>
    <scope>NUCLEOTIDE SEQUENCE [LARGE SCALE GENOMIC DNA]</scope>
    <source>
        <strain evidence="3">JCM 17938</strain>
    </source>
</reference>
<evidence type="ECO:0000259" key="1">
    <source>
        <dbReference type="Pfam" id="PF19045"/>
    </source>
</evidence>
<protein>
    <recommendedName>
        <fullName evidence="1">Ligase-CoA domain-containing protein</fullName>
    </recommendedName>
</protein>
<dbReference type="InterPro" id="IPR043938">
    <property type="entry name" value="Ligase_CoA_dom"/>
</dbReference>
<dbReference type="Gene3D" id="3.30.1490.20">
    <property type="entry name" value="ATP-grasp fold, A domain"/>
    <property type="match status" value="1"/>
</dbReference>
<dbReference type="InterPro" id="IPR016102">
    <property type="entry name" value="Succinyl-CoA_synth-like"/>
</dbReference>
<comment type="caution">
    <text evidence="2">The sequence shown here is derived from an EMBL/GenBank/DDBJ whole genome shotgun (WGS) entry which is preliminary data.</text>
</comment>
<organism evidence="2 3">
    <name type="scientific">Actinoallomurus liliacearum</name>
    <dbReference type="NCBI Taxonomy" id="1080073"/>
    <lineage>
        <taxon>Bacteria</taxon>
        <taxon>Bacillati</taxon>
        <taxon>Actinomycetota</taxon>
        <taxon>Actinomycetes</taxon>
        <taxon>Streptosporangiales</taxon>
        <taxon>Thermomonosporaceae</taxon>
        <taxon>Actinoallomurus</taxon>
    </lineage>
</organism>
<dbReference type="EMBL" id="BAABHJ010000019">
    <property type="protein sequence ID" value="GAA4612058.1"/>
    <property type="molecule type" value="Genomic_DNA"/>
</dbReference>
<dbReference type="Gene3D" id="3.40.50.261">
    <property type="entry name" value="Succinyl-CoA synthetase domains"/>
    <property type="match status" value="1"/>
</dbReference>
<sequence>MAWSTCGCRWRRTRGISPPSKEALFRQAGIIATHGLGELLDTAALLAHQPIPAGDRVAIVSNAGGAGVLAADACADTGLTAAALGEETVRELTRLLPRGAACAGPVDTTAAIDPERFTRCLDLVAADDGVDAVVALVVPTAVSDLASAVVAGGAAKPLAAIVLGQPESVRVRYGPDGRRVPSYAFPEDAARALARARSHGRWLERPAGNEPRLPDVRENTVTRITRRLIEEVPEGGWLPLADTMELLEAYGLPLAEWRPATCADDAVRAAAELGDHVALKADVPGIVHKSDAGAVRLDLRGAADVRRAYEDLAARFGDRLRAVLVQRMAPGGVETLCGITQEPVFGPLVVFGLGGVATEVLGDRSARLTPLTDVDAAELVRSVRGAPLLFGHRGAPAVDTPALEDVLLRLARLADDHPDVAEIDLNPVIARPEGVVAVDARVRVVPCRRWDPYLRRLR</sequence>
<dbReference type="Proteomes" id="UP001500212">
    <property type="component" value="Unassembled WGS sequence"/>
</dbReference>
<dbReference type="SUPFAM" id="SSF52210">
    <property type="entry name" value="Succinyl-CoA synthetase domains"/>
    <property type="match status" value="1"/>
</dbReference>
<keyword evidence="3" id="KW-1185">Reference proteome</keyword>
<dbReference type="SUPFAM" id="SSF56059">
    <property type="entry name" value="Glutathione synthetase ATP-binding domain-like"/>
    <property type="match status" value="1"/>
</dbReference>
<dbReference type="Pfam" id="PF19045">
    <property type="entry name" value="Ligase_CoA_2"/>
    <property type="match status" value="1"/>
</dbReference>
<proteinExistence type="predicted"/>
<dbReference type="Gene3D" id="3.30.470.20">
    <property type="entry name" value="ATP-grasp fold, B domain"/>
    <property type="match status" value="1"/>
</dbReference>
<accession>A0ABP8TRH9</accession>
<feature type="domain" description="Ligase-CoA" evidence="1">
    <location>
        <begin position="57"/>
        <end position="166"/>
    </location>
</feature>
<gene>
    <name evidence="2" type="ORF">GCM10023195_51440</name>
</gene>
<name>A0ABP8TRH9_9ACTN</name>
<evidence type="ECO:0000313" key="3">
    <source>
        <dbReference type="Proteomes" id="UP001500212"/>
    </source>
</evidence>
<dbReference type="PANTHER" id="PTHR42793">
    <property type="entry name" value="COA BINDING DOMAIN CONTAINING PROTEIN"/>
    <property type="match status" value="1"/>
</dbReference>
<dbReference type="Pfam" id="PF13549">
    <property type="entry name" value="ATP-grasp_5"/>
    <property type="match status" value="1"/>
</dbReference>
<dbReference type="InterPro" id="IPR013815">
    <property type="entry name" value="ATP_grasp_subdomain_1"/>
</dbReference>
<dbReference type="PANTHER" id="PTHR42793:SF1">
    <property type="entry name" value="PEPTIDYL-LYSINE N-ACETYLTRANSFERASE PATZ"/>
    <property type="match status" value="1"/>
</dbReference>